<dbReference type="EMBL" id="JACHHO010000001">
    <property type="protein sequence ID" value="MBB5203778.1"/>
    <property type="molecule type" value="Genomic_DNA"/>
</dbReference>
<keyword evidence="8" id="KW-1185">Reference proteome</keyword>
<dbReference type="RefSeq" id="WP_138857195.1">
    <property type="nucleotide sequence ID" value="NZ_CP040709.1"/>
</dbReference>
<dbReference type="PANTHER" id="PTHR38469">
    <property type="entry name" value="PERIPLASMIC PEPTIDASE SUBFAMILY S1B"/>
    <property type="match status" value="1"/>
</dbReference>
<evidence type="ECO:0000256" key="2">
    <source>
        <dbReference type="ARBA" id="ARBA00022438"/>
    </source>
</evidence>
<comment type="function">
    <text evidence="6">Catalyzes the removal of dipeptides from the N-terminus of oligopeptides.</text>
</comment>
<organism evidence="7 8">
    <name type="scientific">Inhella inkyongensis</name>
    <dbReference type="NCBI Taxonomy" id="392593"/>
    <lineage>
        <taxon>Bacteria</taxon>
        <taxon>Pseudomonadati</taxon>
        <taxon>Pseudomonadota</taxon>
        <taxon>Betaproteobacteria</taxon>
        <taxon>Burkholderiales</taxon>
        <taxon>Sphaerotilaceae</taxon>
        <taxon>Inhella</taxon>
    </lineage>
</organism>
<feature type="signal peptide" evidence="6">
    <location>
        <begin position="1"/>
        <end position="16"/>
    </location>
</feature>
<evidence type="ECO:0000256" key="1">
    <source>
        <dbReference type="ARBA" id="ARBA00010491"/>
    </source>
</evidence>
<feature type="chain" id="PRO_5033106606" description="Dipeptidyl-peptidase" evidence="6">
    <location>
        <begin position="17"/>
        <end position="659"/>
    </location>
</feature>
<evidence type="ECO:0000256" key="4">
    <source>
        <dbReference type="ARBA" id="ARBA00022729"/>
    </source>
</evidence>
<accession>A0A840S2Y6</accession>
<dbReference type="GO" id="GO:0043171">
    <property type="term" value="P:peptide catabolic process"/>
    <property type="evidence" value="ECO:0007669"/>
    <property type="project" value="UniProtKB-UniRule"/>
</dbReference>
<sequence>MRALLLLPLLFSSAQAADGMWPMDRLPIAPLTEHLGHAPTPVWIAKLQGAAVNLDGSSGSFVSPEGLVLTNHHVVSDCIDRLTSAQDDIATHGFVAGKRQDERPCPGQTARVLVGIDPVQIPAEGPARATALQKLEASCPKSEHCELVSLYGGAVQQRYRYLRFTDVRLVMAPETQAANFGGDDDNFAYPRFAFDFALLRIYHQGKPWKSPHWLRPAAKAPDLGDAVFVPGHPWRTERLLTLAQLQALRDAQMPTEIALAEHEQALLHRYARTGPEAARQALEPINALENGLKARRGELAALKDPEIWAAKAKEEALLRRRAESDEPWLRAEAAAKAQQRLIRELLLMRGPAGSALEDALALAALQMEGQRPSGQRLEAFDGAAVREWQEALAASRPFHPALELERLSGFIARAQAHLGASDPFVRALLAGHAEPQVAARHWLQNSQIGDATQRAAWTALPADRFATLSDPMIQLARSLHPLRRSVMAAYAREVTEPLRANADALARARWRVLGDGSPPDATGTLRLSFGRHAEVALGGVRQPWFTTLEGLWARADGFAGKPPFDLAPRLAALRKTLPGATVLNSINTADIIGGNSGSPAVNAQGDWVGVVFDGNLDSLAGRFAFDERGNRAVMVHRDAIRMALRQVYAGGHLAQEMGL</sequence>
<keyword evidence="6" id="KW-0720">Serine protease</keyword>
<keyword evidence="2 6" id="KW-0031">Aminopeptidase</keyword>
<dbReference type="SUPFAM" id="SSF50494">
    <property type="entry name" value="Trypsin-like serine proteases"/>
    <property type="match status" value="1"/>
</dbReference>
<comment type="similarity">
    <text evidence="1 6">Belongs to the peptidase S46 family.</text>
</comment>
<comment type="caution">
    <text evidence="7">The sequence shown here is derived from an EMBL/GenBank/DDBJ whole genome shotgun (WGS) entry which is preliminary data.</text>
</comment>
<evidence type="ECO:0000313" key="8">
    <source>
        <dbReference type="Proteomes" id="UP000554837"/>
    </source>
</evidence>
<evidence type="ECO:0000256" key="6">
    <source>
        <dbReference type="RuleBase" id="RU366067"/>
    </source>
</evidence>
<dbReference type="PANTHER" id="PTHR38469:SF1">
    <property type="entry name" value="PERIPLASMIC PEPTIDASE SUBFAMILY S1B"/>
    <property type="match status" value="1"/>
</dbReference>
<dbReference type="OrthoDB" id="9805367at2"/>
<dbReference type="Pfam" id="PF10459">
    <property type="entry name" value="Peptidase_S46"/>
    <property type="match status" value="1"/>
</dbReference>
<dbReference type="EC" id="3.4.14.-" evidence="6"/>
<keyword evidence="5 6" id="KW-0378">Hydrolase</keyword>
<reference evidence="7 8" key="1">
    <citation type="submission" date="2020-08" db="EMBL/GenBank/DDBJ databases">
        <title>Genomic Encyclopedia of Type Strains, Phase IV (KMG-IV): sequencing the most valuable type-strain genomes for metagenomic binning, comparative biology and taxonomic classification.</title>
        <authorList>
            <person name="Goeker M."/>
        </authorList>
    </citation>
    <scope>NUCLEOTIDE SEQUENCE [LARGE SCALE GENOMIC DNA]</scope>
    <source>
        <strain evidence="7 8">DSM 23958</strain>
    </source>
</reference>
<dbReference type="GO" id="GO:0006508">
    <property type="term" value="P:proteolysis"/>
    <property type="evidence" value="ECO:0007669"/>
    <property type="project" value="UniProtKB-KW"/>
</dbReference>
<keyword evidence="4 6" id="KW-0732">Signal</keyword>
<dbReference type="Proteomes" id="UP000554837">
    <property type="component" value="Unassembled WGS sequence"/>
</dbReference>
<dbReference type="AlphaFoldDB" id="A0A840S2Y6"/>
<gene>
    <name evidence="7" type="ORF">HNQ51_001071</name>
</gene>
<evidence type="ECO:0000256" key="5">
    <source>
        <dbReference type="ARBA" id="ARBA00022801"/>
    </source>
</evidence>
<evidence type="ECO:0000313" key="7">
    <source>
        <dbReference type="EMBL" id="MBB5203778.1"/>
    </source>
</evidence>
<proteinExistence type="inferred from homology"/>
<dbReference type="InterPro" id="IPR019500">
    <property type="entry name" value="Pep_S46"/>
</dbReference>
<protein>
    <recommendedName>
        <fullName evidence="6">Dipeptidyl-peptidase</fullName>
        <ecNumber evidence="6">3.4.14.-</ecNumber>
    </recommendedName>
</protein>
<name>A0A840S2Y6_9BURK</name>
<evidence type="ECO:0000256" key="3">
    <source>
        <dbReference type="ARBA" id="ARBA00022670"/>
    </source>
</evidence>
<dbReference type="GO" id="GO:0008239">
    <property type="term" value="F:dipeptidyl-peptidase activity"/>
    <property type="evidence" value="ECO:0007669"/>
    <property type="project" value="UniProtKB-UniRule"/>
</dbReference>
<keyword evidence="3 6" id="KW-0645">Protease</keyword>
<dbReference type="InterPro" id="IPR009003">
    <property type="entry name" value="Peptidase_S1_PA"/>
</dbReference>
<dbReference type="GO" id="GO:0070009">
    <property type="term" value="F:serine-type aminopeptidase activity"/>
    <property type="evidence" value="ECO:0007669"/>
    <property type="project" value="UniProtKB-UniRule"/>
</dbReference>